<dbReference type="AlphaFoldDB" id="X1FGZ4"/>
<feature type="transmembrane region" description="Helical" evidence="1">
    <location>
        <begin position="30"/>
        <end position="49"/>
    </location>
</feature>
<name>X1FGZ4_9ZZZZ</name>
<evidence type="ECO:0000256" key="1">
    <source>
        <dbReference type="SAM" id="Phobius"/>
    </source>
</evidence>
<evidence type="ECO:0000313" key="2">
    <source>
        <dbReference type="EMBL" id="GAH28659.1"/>
    </source>
</evidence>
<organism evidence="2">
    <name type="scientific">marine sediment metagenome</name>
    <dbReference type="NCBI Taxonomy" id="412755"/>
    <lineage>
        <taxon>unclassified sequences</taxon>
        <taxon>metagenomes</taxon>
        <taxon>ecological metagenomes</taxon>
    </lineage>
</organism>
<keyword evidence="1" id="KW-0812">Transmembrane</keyword>
<keyword evidence="1" id="KW-0472">Membrane</keyword>
<proteinExistence type="predicted"/>
<gene>
    <name evidence="2" type="ORF">S03H2_05827</name>
</gene>
<reference evidence="2" key="1">
    <citation type="journal article" date="2014" name="Front. Microbiol.">
        <title>High frequency of phylogenetically diverse reductive dehalogenase-homologous genes in deep subseafloor sedimentary metagenomes.</title>
        <authorList>
            <person name="Kawai M."/>
            <person name="Futagami T."/>
            <person name="Toyoda A."/>
            <person name="Takaki Y."/>
            <person name="Nishi S."/>
            <person name="Hori S."/>
            <person name="Arai W."/>
            <person name="Tsubouchi T."/>
            <person name="Morono Y."/>
            <person name="Uchiyama I."/>
            <person name="Ito T."/>
            <person name="Fujiyama A."/>
            <person name="Inagaki F."/>
            <person name="Takami H."/>
        </authorList>
    </citation>
    <scope>NUCLEOTIDE SEQUENCE</scope>
    <source>
        <strain evidence="2">Expedition CK06-06</strain>
    </source>
</reference>
<dbReference type="EMBL" id="BARU01002475">
    <property type="protein sequence ID" value="GAH28659.1"/>
    <property type="molecule type" value="Genomic_DNA"/>
</dbReference>
<accession>X1FGZ4</accession>
<comment type="caution">
    <text evidence="2">The sequence shown here is derived from an EMBL/GenBank/DDBJ whole genome shotgun (WGS) entry which is preliminary data.</text>
</comment>
<sequence length="82" mass="9424">MAEKLAEDDITTQLNAYDARKATNNDSTKVVLGFFVYFVLIILLFFLIFSQQHKISLIESINKNSTTPKRKIETISPFPEKK</sequence>
<protein>
    <submittedName>
        <fullName evidence="2">Uncharacterized protein</fullName>
    </submittedName>
</protein>
<keyword evidence="1" id="KW-1133">Transmembrane helix</keyword>